<evidence type="ECO:0000313" key="3">
    <source>
        <dbReference type="Proteomes" id="UP000494269"/>
    </source>
</evidence>
<accession>A0A6S7AEU0</accession>
<dbReference type="PANTHER" id="PTHR37841">
    <property type="entry name" value="GLR2918 PROTEIN"/>
    <property type="match status" value="1"/>
</dbReference>
<feature type="compositionally biased region" description="Acidic residues" evidence="1">
    <location>
        <begin position="208"/>
        <end position="235"/>
    </location>
</feature>
<dbReference type="Proteomes" id="UP000494269">
    <property type="component" value="Unassembled WGS sequence"/>
</dbReference>
<dbReference type="AlphaFoldDB" id="A0A6S7AEU0"/>
<proteinExistence type="predicted"/>
<dbReference type="PANTHER" id="PTHR37841:SF1">
    <property type="entry name" value="DUF3298 DOMAIN-CONTAINING PROTEIN"/>
    <property type="match status" value="1"/>
</dbReference>
<evidence type="ECO:0000313" key="2">
    <source>
        <dbReference type="EMBL" id="CAB3716234.1"/>
    </source>
</evidence>
<sequence length="638" mass="69095">MGNRAWLYLQSEDKGHSPSVEIASANGNFPTLWQVLLAGAADVEADVSQRVFGDAETAGLAARANDAHDRLCELAAFLLLHAAHDDAPYCLQLDAAATYLAEMIDAQADDAVLWITANLDELAWLHEDGAAAYAAHARAQCNLRWQQLHACMAAEDSAGVLRLLGVHGVDDASGWAWRFGLGGLSHPYFAEQVPVRTVRYEDFVTQDGGEDGSEDGSEEDNEDDSEDASEEDNEGETERPDGTHLGAGLHRFLVDKLWGVRVGAADDGRIVLAPQFDTIWAFEDGVATVLKGDKIGLIDTDGRELMPCVLDEAWSYAQGLVMVRVGDQIGFVDKQGAWAIAPRFESAGDFSPGDLAPAFDSGQWGLIDRTGAWAVPPCWDDINWDDALHAYVTERDALCGLIDKHGRQVLDAQYAAFAPVDTETDAADLWAQARMRVRVLTDDDKRGIVDSQGNVIVPVVYTDLADVIWLPSDDPAEIPPPPAGQAGRYVRVLRCVDHGEWDEWFQGVYDMQAGREALPCTQHMLFGLKWGADYGWLCAVAPDAPSEHSADGLHIGIADAHGVWLHEPVYAWIGAPASLRTADGVHGGPPAIAQCWAAGLPVQALRADTGAVWWLYADGRTRDDGSGLPATHLLDRLP</sequence>
<feature type="region of interest" description="Disordered" evidence="1">
    <location>
        <begin position="205"/>
        <end position="244"/>
    </location>
</feature>
<dbReference type="EMBL" id="CADIJQ010000005">
    <property type="protein sequence ID" value="CAB3716234.1"/>
    <property type="molecule type" value="Genomic_DNA"/>
</dbReference>
<evidence type="ECO:0000256" key="1">
    <source>
        <dbReference type="SAM" id="MobiDB-lite"/>
    </source>
</evidence>
<dbReference type="InterPro" id="IPR032774">
    <property type="entry name" value="WG_beta_rep"/>
</dbReference>
<name>A0A6S7AEU0_9BURK</name>
<gene>
    <name evidence="2" type="ORF">LMG3441_03463</name>
</gene>
<keyword evidence="3" id="KW-1185">Reference proteome</keyword>
<protein>
    <recommendedName>
        <fullName evidence="4">WG repeat-containing protein</fullName>
    </recommendedName>
</protein>
<reference evidence="2 3" key="1">
    <citation type="submission" date="2020-04" db="EMBL/GenBank/DDBJ databases">
        <authorList>
            <person name="De Canck E."/>
        </authorList>
    </citation>
    <scope>NUCLEOTIDE SEQUENCE [LARGE SCALE GENOMIC DNA]</scope>
    <source>
        <strain evidence="2 3">LMG 3441</strain>
    </source>
</reference>
<organism evidence="2 3">
    <name type="scientific">Achromobacter kerstersii</name>
    <dbReference type="NCBI Taxonomy" id="1353890"/>
    <lineage>
        <taxon>Bacteria</taxon>
        <taxon>Pseudomonadati</taxon>
        <taxon>Pseudomonadota</taxon>
        <taxon>Betaproteobacteria</taxon>
        <taxon>Burkholderiales</taxon>
        <taxon>Alcaligenaceae</taxon>
        <taxon>Achromobacter</taxon>
    </lineage>
</organism>
<evidence type="ECO:0008006" key="4">
    <source>
        <dbReference type="Google" id="ProtNLM"/>
    </source>
</evidence>
<dbReference type="Pfam" id="PF14903">
    <property type="entry name" value="WG_beta_rep"/>
    <property type="match status" value="3"/>
</dbReference>